<dbReference type="Proteomes" id="UP001165960">
    <property type="component" value="Unassembled WGS sequence"/>
</dbReference>
<gene>
    <name evidence="1" type="ORF">DSO57_1010158</name>
</gene>
<name>A0ACC2UG19_9FUNG</name>
<sequence length="100" mass="11663">MPQCLYEFFILATHIYLTYYHANRCCYQVKEYQHCHAVMEPLRRHRLPDATQFGSEILLAITLGRICFQIQIPLRHTCILLLLQLSTANDMSCRPDSSAC</sequence>
<protein>
    <submittedName>
        <fullName evidence="1">Uncharacterized protein</fullName>
    </submittedName>
</protein>
<dbReference type="EMBL" id="QTSX02000743">
    <property type="protein sequence ID" value="KAJ9085818.1"/>
    <property type="molecule type" value="Genomic_DNA"/>
</dbReference>
<accession>A0ACC2UG19</accession>
<evidence type="ECO:0000313" key="1">
    <source>
        <dbReference type="EMBL" id="KAJ9085818.1"/>
    </source>
</evidence>
<organism evidence="1 2">
    <name type="scientific">Entomophthora muscae</name>
    <dbReference type="NCBI Taxonomy" id="34485"/>
    <lineage>
        <taxon>Eukaryota</taxon>
        <taxon>Fungi</taxon>
        <taxon>Fungi incertae sedis</taxon>
        <taxon>Zoopagomycota</taxon>
        <taxon>Entomophthoromycotina</taxon>
        <taxon>Entomophthoromycetes</taxon>
        <taxon>Entomophthorales</taxon>
        <taxon>Entomophthoraceae</taxon>
        <taxon>Entomophthora</taxon>
    </lineage>
</organism>
<comment type="caution">
    <text evidence="1">The sequence shown here is derived from an EMBL/GenBank/DDBJ whole genome shotgun (WGS) entry which is preliminary data.</text>
</comment>
<reference evidence="1" key="1">
    <citation type="submission" date="2022-04" db="EMBL/GenBank/DDBJ databases">
        <title>Genome of the entomopathogenic fungus Entomophthora muscae.</title>
        <authorList>
            <person name="Elya C."/>
            <person name="Lovett B.R."/>
            <person name="Lee E."/>
            <person name="Macias A.M."/>
            <person name="Hajek A.E."/>
            <person name="De Bivort B.L."/>
            <person name="Kasson M.T."/>
            <person name="De Fine Licht H.H."/>
            <person name="Stajich J.E."/>
        </authorList>
    </citation>
    <scope>NUCLEOTIDE SEQUENCE</scope>
    <source>
        <strain evidence="1">Berkeley</strain>
    </source>
</reference>
<proteinExistence type="predicted"/>
<evidence type="ECO:0000313" key="2">
    <source>
        <dbReference type="Proteomes" id="UP001165960"/>
    </source>
</evidence>
<keyword evidence="2" id="KW-1185">Reference proteome</keyword>